<dbReference type="EMBL" id="FNFY01000043">
    <property type="protein sequence ID" value="SDL32814.1"/>
    <property type="molecule type" value="Genomic_DNA"/>
</dbReference>
<accession>A0A1G9J6N2</accession>
<dbReference type="AlphaFoldDB" id="A0A1G9J6N2"/>
<dbReference type="Proteomes" id="UP000199008">
    <property type="component" value="Unassembled WGS sequence"/>
</dbReference>
<protein>
    <recommendedName>
        <fullName evidence="3">Transposase</fullName>
    </recommendedName>
</protein>
<reference evidence="2" key="1">
    <citation type="submission" date="2016-10" db="EMBL/GenBank/DDBJ databases">
        <authorList>
            <person name="Varghese N."/>
            <person name="Submissions S."/>
        </authorList>
    </citation>
    <scope>NUCLEOTIDE SEQUENCE [LARGE SCALE GENOMIC DNA]</scope>
    <source>
        <strain evidence="2">CGMCC 1.8895</strain>
    </source>
</reference>
<evidence type="ECO:0000313" key="1">
    <source>
        <dbReference type="EMBL" id="SDL32814.1"/>
    </source>
</evidence>
<organism evidence="1 2">
    <name type="scientific">Lacicoccus qingdaonensis</name>
    <dbReference type="NCBI Taxonomy" id="576118"/>
    <lineage>
        <taxon>Bacteria</taxon>
        <taxon>Bacillati</taxon>
        <taxon>Bacillota</taxon>
        <taxon>Bacilli</taxon>
        <taxon>Bacillales</taxon>
        <taxon>Salinicoccaceae</taxon>
        <taxon>Lacicoccus</taxon>
    </lineage>
</organism>
<keyword evidence="2" id="KW-1185">Reference proteome</keyword>
<evidence type="ECO:0008006" key="3">
    <source>
        <dbReference type="Google" id="ProtNLM"/>
    </source>
</evidence>
<gene>
    <name evidence="1" type="ORF">SAMN05216216_1431</name>
</gene>
<dbReference type="PANTHER" id="PTHR33408">
    <property type="entry name" value="TRANSPOSASE"/>
    <property type="match status" value="1"/>
</dbReference>
<name>A0A1G9J6N2_9BACL</name>
<feature type="non-terminal residue" evidence="1">
    <location>
        <position position="65"/>
    </location>
</feature>
<proteinExistence type="predicted"/>
<evidence type="ECO:0000313" key="2">
    <source>
        <dbReference type="Proteomes" id="UP000199008"/>
    </source>
</evidence>
<dbReference type="STRING" id="576118.SAMN05216216_1431"/>
<dbReference type="PANTHER" id="PTHR33408:SF2">
    <property type="entry name" value="TRANSPOSASE DDE DOMAIN-CONTAINING PROTEIN"/>
    <property type="match status" value="1"/>
</dbReference>
<sequence>MYKDYNMNQITLPIDLAVVIPEDDIALAVNALVESIPDTEFAPFEHTFGTSSYHPRMMMKIILCG</sequence>